<accession>A0A0J8BC61</accession>
<protein>
    <submittedName>
        <fullName evidence="1">Uncharacterized protein</fullName>
    </submittedName>
</protein>
<proteinExistence type="predicted"/>
<keyword evidence="2" id="KW-1185">Reference proteome</keyword>
<name>A0A0J8BC61_BETVV</name>
<dbReference type="Proteomes" id="UP000035740">
    <property type="component" value="Unassembled WGS sequence"/>
</dbReference>
<dbReference type="Gramene" id="KMS97517">
    <property type="protein sequence ID" value="KMS97517"/>
    <property type="gene ID" value="BVRB_5g126300"/>
</dbReference>
<sequence>MASERERVTENERECVCVTENWVTDNEGVHRRQSVRQPGVSVTENRERMTVWTENERGRVRMQI</sequence>
<reference evidence="1 2" key="1">
    <citation type="journal article" date="2014" name="Nature">
        <title>The genome of the recently domesticated crop plant sugar beet (Beta vulgaris).</title>
        <authorList>
            <person name="Dohm J.C."/>
            <person name="Minoche A.E."/>
            <person name="Holtgrawe D."/>
            <person name="Capella-Gutierrez S."/>
            <person name="Zakrzewski F."/>
            <person name="Tafer H."/>
            <person name="Rupp O."/>
            <person name="Sorensen T.R."/>
            <person name="Stracke R."/>
            <person name="Reinhardt R."/>
            <person name="Goesmann A."/>
            <person name="Kraft T."/>
            <person name="Schulz B."/>
            <person name="Stadler P.F."/>
            <person name="Schmidt T."/>
            <person name="Gabaldon T."/>
            <person name="Lehrach H."/>
            <person name="Weisshaar B."/>
            <person name="Himmelbauer H."/>
        </authorList>
    </citation>
    <scope>NUCLEOTIDE SEQUENCE [LARGE SCALE GENOMIC DNA]</scope>
    <source>
        <tissue evidence="1">Taproot</tissue>
    </source>
</reference>
<dbReference type="EMBL" id="KQ090308">
    <property type="protein sequence ID" value="KMS97517.1"/>
    <property type="molecule type" value="Genomic_DNA"/>
</dbReference>
<organism evidence="1 2">
    <name type="scientific">Beta vulgaris subsp. vulgaris</name>
    <name type="common">Beet</name>
    <dbReference type="NCBI Taxonomy" id="3555"/>
    <lineage>
        <taxon>Eukaryota</taxon>
        <taxon>Viridiplantae</taxon>
        <taxon>Streptophyta</taxon>
        <taxon>Embryophyta</taxon>
        <taxon>Tracheophyta</taxon>
        <taxon>Spermatophyta</taxon>
        <taxon>Magnoliopsida</taxon>
        <taxon>eudicotyledons</taxon>
        <taxon>Gunneridae</taxon>
        <taxon>Pentapetalae</taxon>
        <taxon>Caryophyllales</taxon>
        <taxon>Chenopodiaceae</taxon>
        <taxon>Betoideae</taxon>
        <taxon>Beta</taxon>
    </lineage>
</organism>
<dbReference type="AlphaFoldDB" id="A0A0J8BC61"/>
<gene>
    <name evidence="1" type="ORF">BVRB_5g126300</name>
</gene>
<evidence type="ECO:0000313" key="2">
    <source>
        <dbReference type="Proteomes" id="UP000035740"/>
    </source>
</evidence>
<evidence type="ECO:0000313" key="1">
    <source>
        <dbReference type="EMBL" id="KMS97517.1"/>
    </source>
</evidence>